<sequence>MGSLSPLQSPPRANPAATSASFRIYAAFYNKDPTNPSDFSSTWIQSYNPSDTWTGPRVPIPGLPHDQVLKDFSMVSLADHLYIIGGHLSPRRRPTPDSPDADLSVVVARVLRYSVNINEWSECAPMGTPRFSLVRGGLRPGDGFVGAAAEHGRGEVQVRRGDVAREVPRGGWVHVRGALLYRAELGGGVRAVARGGAWEVVPGMWQLDVPPNQIIRVGDDERLFSSGDCLNTWRRTIGR</sequence>
<dbReference type="InterPro" id="IPR006652">
    <property type="entry name" value="Kelch_1"/>
</dbReference>
<dbReference type="PANTHER" id="PTHR47365">
    <property type="entry name" value="PLANT PROTEIN, PUTATIVE-RELATED"/>
    <property type="match status" value="1"/>
</dbReference>
<dbReference type="InterPro" id="IPR015915">
    <property type="entry name" value="Kelch-typ_b-propeller"/>
</dbReference>
<accession>A0AAV9FV94</accession>
<proteinExistence type="predicted"/>
<comment type="caution">
    <text evidence="1">The sequence shown here is derived from an EMBL/GenBank/DDBJ whole genome shotgun (WGS) entry which is preliminary data.</text>
</comment>
<dbReference type="AlphaFoldDB" id="A0AAV9FV94"/>
<dbReference type="Proteomes" id="UP001180020">
    <property type="component" value="Unassembled WGS sequence"/>
</dbReference>
<gene>
    <name evidence="1" type="ORF">QJS10_CPA01g02323</name>
</gene>
<keyword evidence="2" id="KW-1185">Reference proteome</keyword>
<reference evidence="1" key="2">
    <citation type="submission" date="2023-06" db="EMBL/GenBank/DDBJ databases">
        <authorList>
            <person name="Ma L."/>
            <person name="Liu K.-W."/>
            <person name="Li Z."/>
            <person name="Hsiao Y.-Y."/>
            <person name="Qi Y."/>
            <person name="Fu T."/>
            <person name="Tang G."/>
            <person name="Zhang D."/>
            <person name="Sun W.-H."/>
            <person name="Liu D.-K."/>
            <person name="Li Y."/>
            <person name="Chen G.-Z."/>
            <person name="Liu X.-D."/>
            <person name="Liao X.-Y."/>
            <person name="Jiang Y.-T."/>
            <person name="Yu X."/>
            <person name="Hao Y."/>
            <person name="Huang J."/>
            <person name="Zhao X.-W."/>
            <person name="Ke S."/>
            <person name="Chen Y.-Y."/>
            <person name="Wu W.-L."/>
            <person name="Hsu J.-L."/>
            <person name="Lin Y.-F."/>
            <person name="Huang M.-D."/>
            <person name="Li C.-Y."/>
            <person name="Huang L."/>
            <person name="Wang Z.-W."/>
            <person name="Zhao X."/>
            <person name="Zhong W.-Y."/>
            <person name="Peng D.-H."/>
            <person name="Ahmad S."/>
            <person name="Lan S."/>
            <person name="Zhang J.-S."/>
            <person name="Tsai W.-C."/>
            <person name="Van De Peer Y."/>
            <person name="Liu Z.-J."/>
        </authorList>
    </citation>
    <scope>NUCLEOTIDE SEQUENCE</scope>
    <source>
        <strain evidence="1">CP</strain>
        <tissue evidence="1">Leaves</tissue>
    </source>
</reference>
<name>A0AAV9FV94_ACOCL</name>
<dbReference type="Gene3D" id="2.120.10.80">
    <property type="entry name" value="Kelch-type beta propeller"/>
    <property type="match status" value="1"/>
</dbReference>
<dbReference type="Pfam" id="PF01344">
    <property type="entry name" value="Kelch_1"/>
    <property type="match status" value="1"/>
</dbReference>
<dbReference type="EMBL" id="JAUJYO010000001">
    <property type="protein sequence ID" value="KAK1327097.1"/>
    <property type="molecule type" value="Genomic_DNA"/>
</dbReference>
<reference evidence="1" key="1">
    <citation type="journal article" date="2023" name="Nat. Commun.">
        <title>Diploid and tetraploid genomes of Acorus and the evolution of monocots.</title>
        <authorList>
            <person name="Ma L."/>
            <person name="Liu K.W."/>
            <person name="Li Z."/>
            <person name="Hsiao Y.Y."/>
            <person name="Qi Y."/>
            <person name="Fu T."/>
            <person name="Tang G.D."/>
            <person name="Zhang D."/>
            <person name="Sun W.H."/>
            <person name="Liu D.K."/>
            <person name="Li Y."/>
            <person name="Chen G.Z."/>
            <person name="Liu X.D."/>
            <person name="Liao X.Y."/>
            <person name="Jiang Y.T."/>
            <person name="Yu X."/>
            <person name="Hao Y."/>
            <person name="Huang J."/>
            <person name="Zhao X.W."/>
            <person name="Ke S."/>
            <person name="Chen Y.Y."/>
            <person name="Wu W.L."/>
            <person name="Hsu J.L."/>
            <person name="Lin Y.F."/>
            <person name="Huang M.D."/>
            <person name="Li C.Y."/>
            <person name="Huang L."/>
            <person name="Wang Z.W."/>
            <person name="Zhao X."/>
            <person name="Zhong W.Y."/>
            <person name="Peng D.H."/>
            <person name="Ahmad S."/>
            <person name="Lan S."/>
            <person name="Zhang J.S."/>
            <person name="Tsai W.C."/>
            <person name="Van de Peer Y."/>
            <person name="Liu Z.J."/>
        </authorList>
    </citation>
    <scope>NUCLEOTIDE SEQUENCE</scope>
    <source>
        <strain evidence="1">CP</strain>
    </source>
</reference>
<evidence type="ECO:0000313" key="2">
    <source>
        <dbReference type="Proteomes" id="UP001180020"/>
    </source>
</evidence>
<dbReference type="PANTHER" id="PTHR47365:SF1">
    <property type="entry name" value="F-BOX_KELCH-REPEAT PROTEIN"/>
    <property type="match status" value="1"/>
</dbReference>
<dbReference type="SUPFAM" id="SSF117281">
    <property type="entry name" value="Kelch motif"/>
    <property type="match status" value="1"/>
</dbReference>
<evidence type="ECO:0000313" key="1">
    <source>
        <dbReference type="EMBL" id="KAK1327097.1"/>
    </source>
</evidence>
<protein>
    <submittedName>
        <fullName evidence="1">Uncharacterized protein</fullName>
    </submittedName>
</protein>
<organism evidence="1 2">
    <name type="scientific">Acorus calamus</name>
    <name type="common">Sweet flag</name>
    <dbReference type="NCBI Taxonomy" id="4465"/>
    <lineage>
        <taxon>Eukaryota</taxon>
        <taxon>Viridiplantae</taxon>
        <taxon>Streptophyta</taxon>
        <taxon>Embryophyta</taxon>
        <taxon>Tracheophyta</taxon>
        <taxon>Spermatophyta</taxon>
        <taxon>Magnoliopsida</taxon>
        <taxon>Liliopsida</taxon>
        <taxon>Acoraceae</taxon>
        <taxon>Acorus</taxon>
    </lineage>
</organism>